<gene>
    <name evidence="3" type="ORF">IE077_001491</name>
</gene>
<proteinExistence type="inferred from homology"/>
<name>A0ABQ7JD17_9APIC</name>
<dbReference type="InterPro" id="IPR036980">
    <property type="entry name" value="RNase_P/MRP_Rpp29_sf"/>
</dbReference>
<dbReference type="SUPFAM" id="SSF101744">
    <property type="entry name" value="Rof/RNase P subunit-like"/>
    <property type="match status" value="1"/>
</dbReference>
<organism evidence="3 4">
    <name type="scientific">Cardiosporidium cionae</name>
    <dbReference type="NCBI Taxonomy" id="476202"/>
    <lineage>
        <taxon>Eukaryota</taxon>
        <taxon>Sar</taxon>
        <taxon>Alveolata</taxon>
        <taxon>Apicomplexa</taxon>
        <taxon>Aconoidasida</taxon>
        <taxon>Nephromycida</taxon>
        <taxon>Cardiosporidium</taxon>
    </lineage>
</organism>
<dbReference type="InterPro" id="IPR002730">
    <property type="entry name" value="Rpp29/RNP1"/>
</dbReference>
<accession>A0ABQ7JD17</accession>
<protein>
    <submittedName>
        <fullName evidence="3">Uncharacterized protein</fullName>
    </submittedName>
</protein>
<dbReference type="PANTHER" id="PTHR13348">
    <property type="entry name" value="RIBONUCLEASE P SUBUNIT P29"/>
    <property type="match status" value="1"/>
</dbReference>
<comment type="caution">
    <text evidence="3">The sequence shown here is derived from an EMBL/GenBank/DDBJ whole genome shotgun (WGS) entry which is preliminary data.</text>
</comment>
<comment type="subcellular location">
    <subcellularLocation>
        <location evidence="1">Nucleus</location>
    </subcellularLocation>
</comment>
<reference evidence="3 4" key="1">
    <citation type="journal article" date="2020" name="bioRxiv">
        <title>Metabolic contributions of an alphaproteobacterial endosymbiont in the apicomplexan Cardiosporidium cionae.</title>
        <authorList>
            <person name="Hunter E.S."/>
            <person name="Paight C.J."/>
            <person name="Lane C.E."/>
        </authorList>
    </citation>
    <scope>NUCLEOTIDE SEQUENCE [LARGE SCALE GENOMIC DNA]</scope>
    <source>
        <strain evidence="3">ESH_2018</strain>
    </source>
</reference>
<keyword evidence="4" id="KW-1185">Reference proteome</keyword>
<dbReference type="Pfam" id="PF01868">
    <property type="entry name" value="RNase_P-MRP_p29"/>
    <property type="match status" value="1"/>
</dbReference>
<evidence type="ECO:0000313" key="3">
    <source>
        <dbReference type="EMBL" id="KAF8821838.1"/>
    </source>
</evidence>
<dbReference type="EMBL" id="JADAQX010000120">
    <property type="protein sequence ID" value="KAF8821838.1"/>
    <property type="molecule type" value="Genomic_DNA"/>
</dbReference>
<sequence>MPPKGYPAGVTKRPFTPFQSSSLKSHAISAGDALDARLATSRRAELTTAAPVLPQHPIYRPLLRDASTGLPLGAGKEPVLDLLQLCPLRDTPKALYEKKAKGKVMRLSNIRDKLTRDSLTSSKKELTSEDPAAQLISYRRNDQKSRKYVTISNKEAKMRGLYEPDIHLIYKDYIPLYDLWTQYINDILPPFLPESQAAIRLIRADLHGALISVERSTCPSYINHSGIMIQETYETFRLISEDNCLRTLIKRQSVFSVNVHGIKYHLYGKFLVHRTAERTKMKLKPKVTLSLAC</sequence>
<evidence type="ECO:0000313" key="4">
    <source>
        <dbReference type="Proteomes" id="UP000823046"/>
    </source>
</evidence>
<evidence type="ECO:0000256" key="2">
    <source>
        <dbReference type="ARBA" id="ARBA00006181"/>
    </source>
</evidence>
<dbReference type="PANTHER" id="PTHR13348:SF0">
    <property type="entry name" value="RIBONUCLEASE P PROTEIN SUBUNIT P29"/>
    <property type="match status" value="1"/>
</dbReference>
<comment type="similarity">
    <text evidence="2">Belongs to the eukaryotic/archaeal RNase P protein component 1 family.</text>
</comment>
<dbReference type="Gene3D" id="2.30.30.210">
    <property type="entry name" value="Ribonuclease P/MRP, subunit p29"/>
    <property type="match status" value="1"/>
</dbReference>
<dbReference type="InterPro" id="IPR023534">
    <property type="entry name" value="Rof/RNase_P-like"/>
</dbReference>
<dbReference type="Proteomes" id="UP000823046">
    <property type="component" value="Unassembled WGS sequence"/>
</dbReference>
<dbReference type="SMART" id="SM00538">
    <property type="entry name" value="POP4"/>
    <property type="match status" value="1"/>
</dbReference>
<evidence type="ECO:0000256" key="1">
    <source>
        <dbReference type="ARBA" id="ARBA00004123"/>
    </source>
</evidence>
<dbReference type="InterPro" id="IPR016848">
    <property type="entry name" value="RNase_P/MRP_Rpp29-subunit"/>
</dbReference>